<organism evidence="2 3">
    <name type="scientific">Chara braunii</name>
    <name type="common">Braun's stonewort</name>
    <dbReference type="NCBI Taxonomy" id="69332"/>
    <lineage>
        <taxon>Eukaryota</taxon>
        <taxon>Viridiplantae</taxon>
        <taxon>Streptophyta</taxon>
        <taxon>Charophyceae</taxon>
        <taxon>Charales</taxon>
        <taxon>Characeae</taxon>
        <taxon>Chara</taxon>
    </lineage>
</organism>
<dbReference type="Proteomes" id="UP000265515">
    <property type="component" value="Unassembled WGS sequence"/>
</dbReference>
<evidence type="ECO:0000313" key="3">
    <source>
        <dbReference type="Proteomes" id="UP000265515"/>
    </source>
</evidence>
<dbReference type="AlphaFoldDB" id="A0A388M8F4"/>
<gene>
    <name evidence="2" type="ORF">CBR_g51280</name>
</gene>
<dbReference type="EMBL" id="BFEA01000840">
    <property type="protein sequence ID" value="GBG90773.1"/>
    <property type="molecule type" value="Genomic_DNA"/>
</dbReference>
<name>A0A388M8F4_CHABU</name>
<evidence type="ECO:0000313" key="2">
    <source>
        <dbReference type="EMBL" id="GBG90773.1"/>
    </source>
</evidence>
<reference evidence="2 3" key="1">
    <citation type="journal article" date="2018" name="Cell">
        <title>The Chara Genome: Secondary Complexity and Implications for Plant Terrestrialization.</title>
        <authorList>
            <person name="Nishiyama T."/>
            <person name="Sakayama H."/>
            <person name="Vries J.D."/>
            <person name="Buschmann H."/>
            <person name="Saint-Marcoux D."/>
            <person name="Ullrich K.K."/>
            <person name="Haas F.B."/>
            <person name="Vanderstraeten L."/>
            <person name="Becker D."/>
            <person name="Lang D."/>
            <person name="Vosolsobe S."/>
            <person name="Rombauts S."/>
            <person name="Wilhelmsson P.K.I."/>
            <person name="Janitza P."/>
            <person name="Kern R."/>
            <person name="Heyl A."/>
            <person name="Rumpler F."/>
            <person name="Villalobos L.I.A.C."/>
            <person name="Clay J.M."/>
            <person name="Skokan R."/>
            <person name="Toyoda A."/>
            <person name="Suzuki Y."/>
            <person name="Kagoshima H."/>
            <person name="Schijlen E."/>
            <person name="Tajeshwar N."/>
            <person name="Catarino B."/>
            <person name="Hetherington A.J."/>
            <person name="Saltykova A."/>
            <person name="Bonnot C."/>
            <person name="Breuninger H."/>
            <person name="Symeonidi A."/>
            <person name="Radhakrishnan G.V."/>
            <person name="Van Nieuwerburgh F."/>
            <person name="Deforce D."/>
            <person name="Chang C."/>
            <person name="Karol K.G."/>
            <person name="Hedrich R."/>
            <person name="Ulvskov P."/>
            <person name="Glockner G."/>
            <person name="Delwiche C.F."/>
            <person name="Petrasek J."/>
            <person name="Van de Peer Y."/>
            <person name="Friml J."/>
            <person name="Beilby M."/>
            <person name="Dolan L."/>
            <person name="Kohara Y."/>
            <person name="Sugano S."/>
            <person name="Fujiyama A."/>
            <person name="Delaux P.-M."/>
            <person name="Quint M."/>
            <person name="TheiBen G."/>
            <person name="Hagemann M."/>
            <person name="Harholt J."/>
            <person name="Dunand C."/>
            <person name="Zachgo S."/>
            <person name="Langdale J."/>
            <person name="Maumus F."/>
            <person name="Straeten D.V.D."/>
            <person name="Gould S.B."/>
            <person name="Rensing S.A."/>
        </authorList>
    </citation>
    <scope>NUCLEOTIDE SEQUENCE [LARGE SCALE GENOMIC DNA]</scope>
    <source>
        <strain evidence="2 3">S276</strain>
    </source>
</reference>
<evidence type="ECO:0000256" key="1">
    <source>
        <dbReference type="SAM" id="MobiDB-lite"/>
    </source>
</evidence>
<protein>
    <submittedName>
        <fullName evidence="2">Uncharacterized protein</fullName>
    </submittedName>
</protein>
<feature type="compositionally biased region" description="Basic and acidic residues" evidence="1">
    <location>
        <begin position="8"/>
        <end position="22"/>
    </location>
</feature>
<comment type="caution">
    <text evidence="2">The sequence shown here is derived from an EMBL/GenBank/DDBJ whole genome shotgun (WGS) entry which is preliminary data.</text>
</comment>
<dbReference type="Gramene" id="GBG90773">
    <property type="protein sequence ID" value="GBG90773"/>
    <property type="gene ID" value="CBR_g51280"/>
</dbReference>
<proteinExistence type="predicted"/>
<keyword evidence="3" id="KW-1185">Reference proteome</keyword>
<accession>A0A388M8F4</accession>
<sequence>MGGDGGGDGERASGKRPTKEEGGTASKKARRPGGLTIREGQAAGGGDSADPGAAAAREPSGKSKRKVAAEEGDGEKKTRRRKTAEAVSGGEGPVGKEYDEAAAFWLEYERNDVGEIVEKEFPVQLLIDPRKVCEIPAWERYYNHRSLSRETVDDIKGTMLSQFCKKKGKIWMKNPLALAPIYKPVTSRPEKTDRVHKNVFKPEDKDKYYYYPVNGQHTVAAVKELEGEPMFNLWKMHLWPARVVWFADRDFAGYSQVSLNENTRHKMSKQRSQKATFLDMREVWENEGRPVAIQGNASRKEAEKQKFFDFQKLILGKSLNGAHWTLAQKDSSLVDKEYVAAVGNALRQWMPLVTAGDDVFRKAMEFYAK</sequence>
<feature type="region of interest" description="Disordered" evidence="1">
    <location>
        <begin position="1"/>
        <end position="94"/>
    </location>
</feature>